<feature type="compositionally biased region" description="Basic and acidic residues" evidence="7">
    <location>
        <begin position="132"/>
        <end position="150"/>
    </location>
</feature>
<dbReference type="Gene3D" id="1.20.930.10">
    <property type="entry name" value="Conserved domain common to transcription factors TFIIS, elongin A, CRSP70"/>
    <property type="match status" value="1"/>
</dbReference>
<evidence type="ECO:0000313" key="11">
    <source>
        <dbReference type="EMBL" id="CAK9016967.1"/>
    </source>
</evidence>
<feature type="region of interest" description="Disordered" evidence="7">
    <location>
        <begin position="125"/>
        <end position="150"/>
    </location>
</feature>
<dbReference type="Gene3D" id="1.10.472.30">
    <property type="entry name" value="Transcription elongation factor S-II, central domain"/>
    <property type="match status" value="1"/>
</dbReference>
<feature type="domain" description="TFIIS-type" evidence="8">
    <location>
        <begin position="280"/>
        <end position="320"/>
    </location>
</feature>
<evidence type="ECO:0000256" key="7">
    <source>
        <dbReference type="SAM" id="MobiDB-lite"/>
    </source>
</evidence>
<organism evidence="11 12">
    <name type="scientific">Durusdinium trenchii</name>
    <dbReference type="NCBI Taxonomy" id="1381693"/>
    <lineage>
        <taxon>Eukaryota</taxon>
        <taxon>Sar</taxon>
        <taxon>Alveolata</taxon>
        <taxon>Dinophyceae</taxon>
        <taxon>Suessiales</taxon>
        <taxon>Symbiodiniaceae</taxon>
        <taxon>Durusdinium</taxon>
    </lineage>
</organism>
<dbReference type="Proteomes" id="UP001642484">
    <property type="component" value="Unassembled WGS sequence"/>
</dbReference>
<sequence>MGGEDAQDVMVAVKRLQVVLDNSSVSSREEVLCALDELQSLGSLPMEVLKETLVGKSLHSLAKAAADQEIKSKAKSLELAWRQDFKDFKKRKADDLQLRRSNSNVSEGSAMVNPAELGLSLTRSFSQDDEVKDSREAEPSSSLQDKKDEAYRDKVRQKLVETLGKEEEVEALDGETKQSMRDPVKLAEEIEEELNKALPKKEAYMNQARSILFNLKDSKNPTFRFKLMVGFFQPHQLPTLTAEDMASEQKNDERRKQRKYAMEALDQNWALKNGQQPTTGMFTCGKCKGNKTTYFQMQTRSSDEPMTTFVTCLTCSNRWKFC</sequence>
<dbReference type="EMBL" id="CAXAMN010006225">
    <property type="protein sequence ID" value="CAK9016967.1"/>
    <property type="molecule type" value="Genomic_DNA"/>
</dbReference>
<dbReference type="InterPro" id="IPR035441">
    <property type="entry name" value="TFIIS/LEDGF_dom_sf"/>
</dbReference>
<dbReference type="PROSITE" id="PS00466">
    <property type="entry name" value="ZF_TFIIS_1"/>
    <property type="match status" value="1"/>
</dbReference>
<evidence type="ECO:0000256" key="6">
    <source>
        <dbReference type="PROSITE-ProRule" id="PRU00472"/>
    </source>
</evidence>
<keyword evidence="5" id="KW-0539">Nucleus</keyword>
<dbReference type="InterPro" id="IPR017923">
    <property type="entry name" value="TFIIS_N"/>
</dbReference>
<evidence type="ECO:0000256" key="2">
    <source>
        <dbReference type="ARBA" id="ARBA00022723"/>
    </source>
</evidence>
<dbReference type="InterPro" id="IPR003617">
    <property type="entry name" value="TFIIS/CRSP70_N_sub"/>
</dbReference>
<feature type="domain" description="TFIIS central" evidence="9">
    <location>
        <begin position="151"/>
        <end position="273"/>
    </location>
</feature>
<dbReference type="PANTHER" id="PTHR11477">
    <property type="entry name" value="TRANSCRIPTION FACTOR S-II ZINC FINGER DOMAIN-CONTAINING PROTEIN"/>
    <property type="match status" value="1"/>
</dbReference>
<dbReference type="SUPFAM" id="SSF46942">
    <property type="entry name" value="Elongation factor TFIIS domain 2"/>
    <property type="match status" value="1"/>
</dbReference>
<protein>
    <recommendedName>
        <fullName evidence="13">Transcription elongation factor TFIIS</fullName>
    </recommendedName>
</protein>
<dbReference type="SMART" id="SM00510">
    <property type="entry name" value="TFS2M"/>
    <property type="match status" value="1"/>
</dbReference>
<evidence type="ECO:0000256" key="5">
    <source>
        <dbReference type="ARBA" id="ARBA00023242"/>
    </source>
</evidence>
<dbReference type="InterPro" id="IPR001222">
    <property type="entry name" value="Znf_TFIIS"/>
</dbReference>
<dbReference type="InterPro" id="IPR035100">
    <property type="entry name" value="TF_IIS-typ"/>
</dbReference>
<keyword evidence="2" id="KW-0479">Metal-binding</keyword>
<dbReference type="InterPro" id="IPR003618">
    <property type="entry name" value="TFIIS_cen_dom"/>
</dbReference>
<evidence type="ECO:0000313" key="10">
    <source>
        <dbReference type="EMBL" id="CAK9016865.1"/>
    </source>
</evidence>
<dbReference type="PROSITE" id="PS51133">
    <property type="entry name" value="ZF_TFIIS_2"/>
    <property type="match status" value="1"/>
</dbReference>
<dbReference type="SUPFAM" id="SSF47676">
    <property type="entry name" value="Conserved domain common to transcription factors TFIIS, elongin A, CRSP70"/>
    <property type="match status" value="1"/>
</dbReference>
<dbReference type="EMBL" id="CAXAMN010006213">
    <property type="protein sequence ID" value="CAK9016865.1"/>
    <property type="molecule type" value="Genomic_DNA"/>
</dbReference>
<dbReference type="SMART" id="SM00440">
    <property type="entry name" value="ZnF_C2C2"/>
    <property type="match status" value="1"/>
</dbReference>
<dbReference type="SUPFAM" id="SSF57783">
    <property type="entry name" value="Zinc beta-ribbon"/>
    <property type="match status" value="1"/>
</dbReference>
<comment type="subcellular location">
    <subcellularLocation>
        <location evidence="1">Nucleus</location>
    </subcellularLocation>
</comment>
<dbReference type="Gene3D" id="2.20.25.10">
    <property type="match status" value="1"/>
</dbReference>
<dbReference type="SMART" id="SM00509">
    <property type="entry name" value="TFS2N"/>
    <property type="match status" value="1"/>
</dbReference>
<evidence type="ECO:0000256" key="4">
    <source>
        <dbReference type="ARBA" id="ARBA00022833"/>
    </source>
</evidence>
<evidence type="ECO:0000256" key="1">
    <source>
        <dbReference type="ARBA" id="ARBA00004123"/>
    </source>
</evidence>
<dbReference type="PIRSF" id="PIRSF006704">
    <property type="entry name" value="TF_IIS"/>
    <property type="match status" value="1"/>
</dbReference>
<proteinExistence type="predicted"/>
<name>A0ABP0JRD8_9DINO</name>
<reference evidence="11 12" key="1">
    <citation type="submission" date="2024-02" db="EMBL/GenBank/DDBJ databases">
        <authorList>
            <person name="Chen Y."/>
            <person name="Shah S."/>
            <person name="Dougan E. K."/>
            <person name="Thang M."/>
            <person name="Chan C."/>
        </authorList>
    </citation>
    <scope>NUCLEOTIDE SEQUENCE [LARGE SCALE GENOMIC DNA]</scope>
</reference>
<dbReference type="Pfam" id="PF07500">
    <property type="entry name" value="TFIIS_M"/>
    <property type="match status" value="1"/>
</dbReference>
<evidence type="ECO:0008006" key="13">
    <source>
        <dbReference type="Google" id="ProtNLM"/>
    </source>
</evidence>
<evidence type="ECO:0000259" key="8">
    <source>
        <dbReference type="PROSITE" id="PS51133"/>
    </source>
</evidence>
<evidence type="ECO:0000256" key="3">
    <source>
        <dbReference type="ARBA" id="ARBA00022771"/>
    </source>
</evidence>
<dbReference type="CDD" id="cd13749">
    <property type="entry name" value="Zn-ribbon_TFIIS"/>
    <property type="match status" value="1"/>
</dbReference>
<dbReference type="InterPro" id="IPR036575">
    <property type="entry name" value="TFIIS_cen_dom_sf"/>
</dbReference>
<evidence type="ECO:0000313" key="12">
    <source>
        <dbReference type="Proteomes" id="UP001642484"/>
    </source>
</evidence>
<dbReference type="Pfam" id="PF08711">
    <property type="entry name" value="Med26"/>
    <property type="match status" value="1"/>
</dbReference>
<accession>A0ABP0JRD8</accession>
<dbReference type="PANTHER" id="PTHR11477:SF0">
    <property type="entry name" value="IP08861P-RELATED"/>
    <property type="match status" value="1"/>
</dbReference>
<keyword evidence="3 6" id="KW-0863">Zinc-finger</keyword>
<comment type="caution">
    <text evidence="11">The sequence shown here is derived from an EMBL/GenBank/DDBJ whole genome shotgun (WGS) entry which is preliminary data.</text>
</comment>
<keyword evidence="4" id="KW-0862">Zinc</keyword>
<gene>
    <name evidence="10" type="ORF">CCMP2556_LOCUS12656</name>
    <name evidence="11" type="ORF">CCMP2556_LOCUS12708</name>
</gene>
<keyword evidence="12" id="KW-1185">Reference proteome</keyword>
<evidence type="ECO:0000259" key="9">
    <source>
        <dbReference type="PROSITE" id="PS51321"/>
    </source>
</evidence>
<dbReference type="PROSITE" id="PS51321">
    <property type="entry name" value="TFIIS_CENTRAL"/>
    <property type="match status" value="1"/>
</dbReference>
<dbReference type="Pfam" id="PF01096">
    <property type="entry name" value="Zn_ribbon_TFIIS"/>
    <property type="match status" value="1"/>
</dbReference>